<keyword evidence="5" id="KW-1185">Reference proteome</keyword>
<comment type="caution">
    <text evidence="4">The sequence shown here is derived from an EMBL/GenBank/DDBJ whole genome shotgun (WGS) entry which is preliminary data.</text>
</comment>
<dbReference type="InterPro" id="IPR026444">
    <property type="entry name" value="Secre_tail"/>
</dbReference>
<dbReference type="RefSeq" id="WP_200242791.1">
    <property type="nucleotide sequence ID" value="NZ_JAENHK010000001.1"/>
</dbReference>
<feature type="domain" description="Cleaved adhesin" evidence="2">
    <location>
        <begin position="23"/>
        <end position="174"/>
    </location>
</feature>
<dbReference type="Pfam" id="PF07675">
    <property type="entry name" value="Cleaved_Adhesin"/>
    <property type="match status" value="1"/>
</dbReference>
<dbReference type="Pfam" id="PF18962">
    <property type="entry name" value="Por_Secre_tail"/>
    <property type="match status" value="1"/>
</dbReference>
<dbReference type="Gene3D" id="2.60.120.200">
    <property type="match status" value="1"/>
</dbReference>
<evidence type="ECO:0000313" key="4">
    <source>
        <dbReference type="EMBL" id="MBK1894796.1"/>
    </source>
</evidence>
<dbReference type="NCBIfam" id="TIGR04183">
    <property type="entry name" value="Por_Secre_tail"/>
    <property type="match status" value="1"/>
</dbReference>
<dbReference type="InterPro" id="IPR011628">
    <property type="entry name" value="Cleaved_adhesin"/>
</dbReference>
<evidence type="ECO:0000313" key="5">
    <source>
        <dbReference type="Proteomes" id="UP000628669"/>
    </source>
</evidence>
<dbReference type="Proteomes" id="UP000628669">
    <property type="component" value="Unassembled WGS sequence"/>
</dbReference>
<gene>
    <name evidence="4" type="ORF">JHL15_03375</name>
</gene>
<reference evidence="5" key="1">
    <citation type="submission" date="2021-01" db="EMBL/GenBank/DDBJ databases">
        <title>Genome public.</title>
        <authorList>
            <person name="Liu C."/>
            <person name="Sun Q."/>
        </authorList>
    </citation>
    <scope>NUCLEOTIDE SEQUENCE [LARGE SCALE GENOMIC DNA]</scope>
    <source>
        <strain evidence="5">YIM B02567</strain>
    </source>
</reference>
<dbReference type="NCBIfam" id="NF038128">
    <property type="entry name" value="choice_anch_J"/>
    <property type="match status" value="1"/>
</dbReference>
<evidence type="ECO:0000256" key="1">
    <source>
        <dbReference type="ARBA" id="ARBA00022729"/>
    </source>
</evidence>
<proteinExistence type="predicted"/>
<accession>A0ABS1FR02</accession>
<sequence>MKQIYQLVIVLGLLPISIFGQYTQSFDSATMPADWTIINGGDPGTWETWDTYSASTDIDPHSGSHYLGLEYGSTAHDDYAVSPAIVVTAGVSDKLTFWSKNGGTGLAEEFDVKISTTTPTAAGLTNTLASAVKPPTTWTQYTYDLSAYVGQTIYIAFYSSTEDVWFIGIDDFQVSGSLGVSEIDKKTASIYPNPVIDVLHIDSKNKMADIKIYDLTGRLQKQENINSENARVDLSGLETGTYIVRIKEGGSEKSYKIIKK</sequence>
<feature type="domain" description="Secretion system C-terminal sorting" evidence="3">
    <location>
        <begin position="190"/>
        <end position="258"/>
    </location>
</feature>
<protein>
    <submittedName>
        <fullName evidence="4">Choice-of-anchor J domain-containing protein</fullName>
    </submittedName>
</protein>
<dbReference type="EMBL" id="JAENHK010000001">
    <property type="protein sequence ID" value="MBK1894796.1"/>
    <property type="molecule type" value="Genomic_DNA"/>
</dbReference>
<evidence type="ECO:0000259" key="2">
    <source>
        <dbReference type="Pfam" id="PF07675"/>
    </source>
</evidence>
<keyword evidence="1" id="KW-0732">Signal</keyword>
<organism evidence="4 5">
    <name type="scientific">Chryseobacterium paridis</name>
    <dbReference type="NCBI Taxonomy" id="2800328"/>
    <lineage>
        <taxon>Bacteria</taxon>
        <taxon>Pseudomonadati</taxon>
        <taxon>Bacteroidota</taxon>
        <taxon>Flavobacteriia</taxon>
        <taxon>Flavobacteriales</taxon>
        <taxon>Weeksellaceae</taxon>
        <taxon>Chryseobacterium group</taxon>
        <taxon>Chryseobacterium</taxon>
    </lineage>
</organism>
<evidence type="ECO:0000259" key="3">
    <source>
        <dbReference type="Pfam" id="PF18962"/>
    </source>
</evidence>
<name>A0ABS1FR02_9FLAO</name>